<proteinExistence type="inferred from homology"/>
<dbReference type="GO" id="GO:0008666">
    <property type="term" value="F:2,3,4,5-tetrahydropyridine-2,6-dicarboxylate N-succinyltransferase activity"/>
    <property type="evidence" value="ECO:0007669"/>
    <property type="project" value="UniProtKB-UniRule"/>
</dbReference>
<name>A0A2A2F1Z7_9GAMM</name>
<dbReference type="GO" id="GO:0000287">
    <property type="term" value="F:magnesium ion binding"/>
    <property type="evidence" value="ECO:0007669"/>
    <property type="project" value="UniProtKB-UniRule"/>
</dbReference>
<comment type="pathway">
    <text evidence="10">Amino-acid biosynthesis; L-lysine biosynthesis via DAP pathway; LL-2,6-diaminopimelate from (S)-tetrahydrodipicolinate (succinylase route): step 1/3.</text>
</comment>
<dbReference type="GO" id="GO:0005737">
    <property type="term" value="C:cytoplasm"/>
    <property type="evidence" value="ECO:0007669"/>
    <property type="project" value="UniProtKB-SubCell"/>
</dbReference>
<dbReference type="HAMAP" id="MF_02122">
    <property type="entry name" value="DapD_type2"/>
    <property type="match status" value="1"/>
</dbReference>
<dbReference type="SUPFAM" id="SSF51161">
    <property type="entry name" value="Trimeric LpxA-like enzymes"/>
    <property type="match status" value="1"/>
</dbReference>
<evidence type="ECO:0000256" key="2">
    <source>
        <dbReference type="ARBA" id="ARBA00022490"/>
    </source>
</evidence>
<dbReference type="Gene3D" id="3.30.70.2010">
    <property type="match status" value="1"/>
</dbReference>
<dbReference type="Pfam" id="PF14602">
    <property type="entry name" value="Hexapep_2"/>
    <property type="match status" value="1"/>
</dbReference>
<keyword evidence="2 10" id="KW-0963">Cytoplasm</keyword>
<dbReference type="EMBL" id="NSKD01000007">
    <property type="protein sequence ID" value="PAU78677.1"/>
    <property type="molecule type" value="Genomic_DNA"/>
</dbReference>
<dbReference type="UniPathway" id="UPA00034">
    <property type="reaction ID" value="UER00019"/>
</dbReference>
<reference evidence="12 13" key="1">
    <citation type="submission" date="2017-08" db="EMBL/GenBank/DDBJ databases">
        <title>Halovibrio sewagensis sp. nov., isolated from wastewater of high salinity.</title>
        <authorList>
            <person name="Dong X."/>
            <person name="Zhang G."/>
        </authorList>
    </citation>
    <scope>NUCLEOTIDE SEQUENCE [LARGE SCALE GENOMIC DNA]</scope>
    <source>
        <strain evidence="12 13">YL5-2</strain>
    </source>
</reference>
<dbReference type="AlphaFoldDB" id="A0A2A2F1Z7"/>
<feature type="binding site" evidence="10">
    <location>
        <begin position="278"/>
        <end position="279"/>
    </location>
    <ligand>
        <name>succinyl-CoA</name>
        <dbReference type="ChEBI" id="CHEBI:57292"/>
    </ligand>
</feature>
<keyword evidence="5 10" id="KW-0479">Metal-binding</keyword>
<feature type="active site" description="Acyl-anhydride intermediate" evidence="10">
    <location>
        <position position="220"/>
    </location>
</feature>
<dbReference type="CDD" id="cd04649">
    <property type="entry name" value="LbH_THP_succinylT_putative"/>
    <property type="match status" value="1"/>
</dbReference>
<dbReference type="GO" id="GO:0019877">
    <property type="term" value="P:diaminopimelate biosynthetic process"/>
    <property type="evidence" value="ECO:0007669"/>
    <property type="project" value="UniProtKB-UniRule"/>
</dbReference>
<organism evidence="12 13">
    <name type="scientific">Halovibrio salipaludis</name>
    <dbReference type="NCBI Taxonomy" id="2032626"/>
    <lineage>
        <taxon>Bacteria</taxon>
        <taxon>Pseudomonadati</taxon>
        <taxon>Pseudomonadota</taxon>
        <taxon>Gammaproteobacteria</taxon>
        <taxon>Oceanospirillales</taxon>
        <taxon>Halomonadaceae</taxon>
        <taxon>Halovibrio</taxon>
    </lineage>
</organism>
<evidence type="ECO:0000313" key="13">
    <source>
        <dbReference type="Proteomes" id="UP000218896"/>
    </source>
</evidence>
<evidence type="ECO:0000256" key="4">
    <source>
        <dbReference type="ARBA" id="ARBA00022679"/>
    </source>
</evidence>
<evidence type="ECO:0000256" key="7">
    <source>
        <dbReference type="ARBA" id="ARBA00022915"/>
    </source>
</evidence>
<protein>
    <recommendedName>
        <fullName evidence="10">2,3,4,5-tetrahydropyridine-2,6-dicarboxylate N-succinyltransferase</fullName>
        <ecNumber evidence="10">2.3.1.117</ecNumber>
    </recommendedName>
    <alternativeName>
        <fullName evidence="10">Tetrahydrodipicolinate N-succinyltransferase</fullName>
        <shortName evidence="10">THDP succinyltransferase</shortName>
        <shortName evidence="10">THP succinyltransferase</shortName>
    </alternativeName>
    <alternativeName>
        <fullName evidence="10">Tetrahydropicolinate succinylase</fullName>
    </alternativeName>
</protein>
<evidence type="ECO:0000256" key="3">
    <source>
        <dbReference type="ARBA" id="ARBA00022605"/>
    </source>
</evidence>
<sequence length="343" mass="36237">MSFAFGIGIGTRNQKHEWLEVYYQQPIHDPDSTLVGIVRDNIEGLSEGNAAADADANQLQTLADRLEEAGYADLGALADQASESSLPVVVTLLDTDAEASSTPEVYLKLHLLSHRLVKPHGVNLKGIFPLLPNLAWTNEGAIDLEELPQRQLQARAAGRVLEVKAVDKFPPMTDYVVPKGVRIADTARVRLGAYVGEGTTVMHEGFINFNAGTEGKSMIEGRISAGVVVGQGSDLGGGSSTMGTLSGGGNIIISLGENCLLGANAGIGIPLGDRCTVEAGLYVTAGTKVRVLDDSGAHVQTVKARDLAGQADLLFRRNSETGAVECRTNKTAITLNEELHANN</sequence>
<feature type="binding site" evidence="10">
    <location>
        <position position="222"/>
    </location>
    <ligand>
        <name>succinyl-CoA</name>
        <dbReference type="ChEBI" id="CHEBI:57292"/>
    </ligand>
</feature>
<keyword evidence="8 10" id="KW-0457">Lysine biosynthesis</keyword>
<dbReference type="Pfam" id="PF14789">
    <property type="entry name" value="THDPS_M"/>
    <property type="match status" value="1"/>
</dbReference>
<comment type="function">
    <text evidence="10">Catalyzes the conversion of the cyclic tetrahydrodipicolinate (THDP) into the acyclic N-succinyl-L-2-amino-6-oxopimelate using succinyl-CoA.</text>
</comment>
<dbReference type="InterPro" id="IPR032784">
    <property type="entry name" value="THDPS_M"/>
</dbReference>
<dbReference type="InterPro" id="IPR038361">
    <property type="entry name" value="THDPS_M_sf"/>
</dbReference>
<feature type="binding site" evidence="10">
    <location>
        <position position="263"/>
    </location>
    <ligand>
        <name>succinyl-CoA</name>
        <dbReference type="ChEBI" id="CHEBI:57292"/>
    </ligand>
</feature>
<dbReference type="InterPro" id="IPR011004">
    <property type="entry name" value="Trimer_LpxA-like_sf"/>
</dbReference>
<accession>A0A2A2F1Z7</accession>
<comment type="subcellular location">
    <subcellularLocation>
        <location evidence="10">Cytoplasm</location>
    </subcellularLocation>
</comment>
<dbReference type="Gene3D" id="2.160.10.10">
    <property type="entry name" value="Hexapeptide repeat proteins"/>
    <property type="match status" value="1"/>
</dbReference>
<evidence type="ECO:0000256" key="9">
    <source>
        <dbReference type="ARBA" id="ARBA00023315"/>
    </source>
</evidence>
<feature type="binding site" evidence="10">
    <location>
        <begin position="316"/>
        <end position="319"/>
    </location>
    <ligand>
        <name>succinyl-CoA</name>
        <dbReference type="ChEBI" id="CHEBI:57292"/>
    </ligand>
</feature>
<dbReference type="EC" id="2.3.1.117" evidence="10"/>
<dbReference type="RefSeq" id="WP_095618249.1">
    <property type="nucleotide sequence ID" value="NZ_NSKD01000007.1"/>
</dbReference>
<dbReference type="GO" id="GO:0009089">
    <property type="term" value="P:lysine biosynthetic process via diaminopimelate"/>
    <property type="evidence" value="ECO:0007669"/>
    <property type="project" value="UniProtKB-UniRule"/>
</dbReference>
<evidence type="ECO:0000259" key="11">
    <source>
        <dbReference type="Pfam" id="PF14789"/>
    </source>
</evidence>
<gene>
    <name evidence="10 12" type="primary">dapD</name>
    <name evidence="12" type="ORF">CK501_13395</name>
</gene>
<keyword evidence="13" id="KW-1185">Reference proteome</keyword>
<dbReference type="InterPro" id="IPR019876">
    <property type="entry name" value="DapD_gammaproteobac"/>
</dbReference>
<dbReference type="FunFam" id="2.160.10.10:FF:000009">
    <property type="entry name" value="2,3,4,5-tetrahydropyridine-2,6-dicarboxylate N-succinyltransferase"/>
    <property type="match status" value="1"/>
</dbReference>
<evidence type="ECO:0000313" key="12">
    <source>
        <dbReference type="EMBL" id="PAU78677.1"/>
    </source>
</evidence>
<keyword evidence="3 10" id="KW-0028">Amino-acid biosynthesis</keyword>
<comment type="caution">
    <text evidence="12">The sequence shown here is derived from an EMBL/GenBank/DDBJ whole genome shotgun (WGS) entry which is preliminary data.</text>
</comment>
<feature type="binding site" evidence="10">
    <location>
        <position position="303"/>
    </location>
    <ligand>
        <name>succinyl-CoA</name>
        <dbReference type="ChEBI" id="CHEBI:57292"/>
    </ligand>
</feature>
<feature type="domain" description="2,3,4,5-tetrahydropyridine-2,6-dicarboxylate N-succinyltransferase middle" evidence="11">
    <location>
        <begin position="131"/>
        <end position="170"/>
    </location>
</feature>
<feature type="binding site" evidence="10">
    <location>
        <position position="237"/>
    </location>
    <ligand>
        <name>succinyl-CoA</name>
        <dbReference type="ChEBI" id="CHEBI:57292"/>
    </ligand>
</feature>
<evidence type="ECO:0000256" key="6">
    <source>
        <dbReference type="ARBA" id="ARBA00022842"/>
    </source>
</evidence>
<keyword evidence="7 10" id="KW-0220">Diaminopimelate biosynthesis</keyword>
<comment type="caution">
    <text evidence="10">Lacks conserved residue(s) required for the propagation of feature annotation.</text>
</comment>
<comment type="similarity">
    <text evidence="10">Belongs to the type 2 tetrahydrodipicolinate N-succinyltransferase family.</text>
</comment>
<dbReference type="InterPro" id="IPR026586">
    <property type="entry name" value="Type2_DapD"/>
</dbReference>
<keyword evidence="6 10" id="KW-0460">Magnesium</keyword>
<evidence type="ECO:0000256" key="10">
    <source>
        <dbReference type="HAMAP-Rule" id="MF_02122"/>
    </source>
</evidence>
<dbReference type="Proteomes" id="UP000218896">
    <property type="component" value="Unassembled WGS sequence"/>
</dbReference>
<evidence type="ECO:0000256" key="8">
    <source>
        <dbReference type="ARBA" id="ARBA00023154"/>
    </source>
</evidence>
<evidence type="ECO:0000256" key="1">
    <source>
        <dbReference type="ARBA" id="ARBA00011233"/>
    </source>
</evidence>
<dbReference type="OrthoDB" id="9782799at2"/>
<comment type="catalytic activity">
    <reaction evidence="10">
        <text>(S)-2,3,4,5-tetrahydrodipicolinate + succinyl-CoA + H2O = (S)-2-succinylamino-6-oxoheptanedioate + CoA</text>
        <dbReference type="Rhea" id="RHEA:17325"/>
        <dbReference type="ChEBI" id="CHEBI:15377"/>
        <dbReference type="ChEBI" id="CHEBI:15685"/>
        <dbReference type="ChEBI" id="CHEBI:16845"/>
        <dbReference type="ChEBI" id="CHEBI:57287"/>
        <dbReference type="ChEBI" id="CHEBI:57292"/>
        <dbReference type="EC" id="2.3.1.117"/>
    </reaction>
</comment>
<evidence type="ECO:0000256" key="5">
    <source>
        <dbReference type="ARBA" id="ARBA00022723"/>
    </source>
</evidence>
<dbReference type="InterPro" id="IPR001451">
    <property type="entry name" value="Hexapep"/>
</dbReference>
<feature type="binding site" evidence="10">
    <location>
        <position position="240"/>
    </location>
    <ligand>
        <name>succinyl-CoA</name>
        <dbReference type="ChEBI" id="CHEBI:57292"/>
    </ligand>
</feature>
<keyword evidence="9 10" id="KW-0012">Acyltransferase</keyword>
<dbReference type="NCBIfam" id="TIGR03536">
    <property type="entry name" value="DapD_gpp"/>
    <property type="match status" value="1"/>
</dbReference>
<feature type="binding site" evidence="10">
    <location>
        <position position="204"/>
    </location>
    <ligand>
        <name>Mg(2+)</name>
        <dbReference type="ChEBI" id="CHEBI:18420"/>
        <label>2</label>
        <note>ligand shared between trimeric partners</note>
    </ligand>
</feature>
<feature type="binding site" evidence="10">
    <location>
        <position position="286"/>
    </location>
    <ligand>
        <name>succinyl-CoA</name>
        <dbReference type="ChEBI" id="CHEBI:57292"/>
    </ligand>
</feature>
<comment type="subunit">
    <text evidence="1 10">Homotrimer.</text>
</comment>
<keyword evidence="4 10" id="KW-0808">Transferase</keyword>
<dbReference type="Gene3D" id="3.30.60.70">
    <property type="entry name" value="Trimeric LpxA-like enzymes"/>
    <property type="match status" value="1"/>
</dbReference>